<dbReference type="Pfam" id="PF13920">
    <property type="entry name" value="zf-C3HC4_3"/>
    <property type="match status" value="1"/>
</dbReference>
<dbReference type="GeneID" id="118406048"/>
<keyword evidence="1" id="KW-0479">Metal-binding</keyword>
<keyword evidence="7" id="KW-1185">Reference proteome</keyword>
<keyword evidence="3" id="KW-0862">Zinc</keyword>
<reference evidence="7" key="1">
    <citation type="journal article" date="2020" name="Nat. Ecol. Evol.">
        <title>Deeply conserved synteny resolves early events in vertebrate evolution.</title>
        <authorList>
            <person name="Simakov O."/>
            <person name="Marletaz F."/>
            <person name="Yue J.X."/>
            <person name="O'Connell B."/>
            <person name="Jenkins J."/>
            <person name="Brandt A."/>
            <person name="Calef R."/>
            <person name="Tung C.H."/>
            <person name="Huang T.K."/>
            <person name="Schmutz J."/>
            <person name="Satoh N."/>
            <person name="Yu J.K."/>
            <person name="Putnam N.H."/>
            <person name="Green R.E."/>
            <person name="Rokhsar D.S."/>
        </authorList>
    </citation>
    <scope>NUCLEOTIDE SEQUENCE [LARGE SCALE GENOMIC DNA]</scope>
    <source>
        <strain evidence="7">S238N-H82</strain>
    </source>
</reference>
<dbReference type="OMA" id="EVRVIYQ"/>
<dbReference type="Proteomes" id="UP000001554">
    <property type="component" value="Chromosome 18"/>
</dbReference>
<protein>
    <submittedName>
        <fullName evidence="8">RING finger protein B-like</fullName>
    </submittedName>
</protein>
<keyword evidence="5" id="KW-0175">Coiled coil</keyword>
<name>A0A9J7HLJ0_BRAFL</name>
<organism evidence="7 8">
    <name type="scientific">Branchiostoma floridae</name>
    <name type="common">Florida lancelet</name>
    <name type="synonym">Amphioxus</name>
    <dbReference type="NCBI Taxonomy" id="7739"/>
    <lineage>
        <taxon>Eukaryota</taxon>
        <taxon>Metazoa</taxon>
        <taxon>Chordata</taxon>
        <taxon>Cephalochordata</taxon>
        <taxon>Leptocardii</taxon>
        <taxon>Amphioxiformes</taxon>
        <taxon>Branchiostomatidae</taxon>
        <taxon>Branchiostoma</taxon>
    </lineage>
</organism>
<dbReference type="GO" id="GO:0008270">
    <property type="term" value="F:zinc ion binding"/>
    <property type="evidence" value="ECO:0007669"/>
    <property type="project" value="UniProtKB-KW"/>
</dbReference>
<dbReference type="InterPro" id="IPR013083">
    <property type="entry name" value="Znf_RING/FYVE/PHD"/>
</dbReference>
<gene>
    <name evidence="8" type="primary">LOC118406048</name>
</gene>
<proteinExistence type="predicted"/>
<evidence type="ECO:0000256" key="4">
    <source>
        <dbReference type="PROSITE-ProRule" id="PRU00175"/>
    </source>
</evidence>
<feature type="coiled-coil region" evidence="5">
    <location>
        <begin position="105"/>
        <end position="211"/>
    </location>
</feature>
<dbReference type="Gene3D" id="3.30.40.10">
    <property type="entry name" value="Zinc/RING finger domain, C3HC4 (zinc finger)"/>
    <property type="match status" value="1"/>
</dbReference>
<evidence type="ECO:0000256" key="1">
    <source>
        <dbReference type="ARBA" id="ARBA00022723"/>
    </source>
</evidence>
<evidence type="ECO:0000256" key="2">
    <source>
        <dbReference type="ARBA" id="ARBA00022771"/>
    </source>
</evidence>
<dbReference type="AlphaFoldDB" id="A0A9J7HLJ0"/>
<dbReference type="RefSeq" id="XP_035661795.1">
    <property type="nucleotide sequence ID" value="XM_035805902.1"/>
</dbReference>
<evidence type="ECO:0000313" key="8">
    <source>
        <dbReference type="RefSeq" id="XP_035661795.1"/>
    </source>
</evidence>
<feature type="domain" description="RING-type" evidence="6">
    <location>
        <begin position="285"/>
        <end position="320"/>
    </location>
</feature>
<dbReference type="KEGG" id="bfo:118406048"/>
<keyword evidence="2 4" id="KW-0863">Zinc-finger</keyword>
<dbReference type="SUPFAM" id="SSF57850">
    <property type="entry name" value="RING/U-box"/>
    <property type="match status" value="1"/>
</dbReference>
<evidence type="ECO:0000256" key="3">
    <source>
        <dbReference type="ARBA" id="ARBA00022833"/>
    </source>
</evidence>
<dbReference type="InterPro" id="IPR001841">
    <property type="entry name" value="Znf_RING"/>
</dbReference>
<sequence>MYHLQARVIELEARVIELEVRVIYQLQARVIELEVRVIYQLQARVIELEARVIELEVRVIYQLQARVIELEVRVIYQLQARVIELEVRVIYQLQARVIELEVTVMYQLQARVIELERQVKEVAERNKTELNKLTTKLSLAEKEVMNKEISYHDAYNKFKDQFQAEVKKLKALFEAEFDKKDRHVRRLEEEAVTYSQTLHDREARLDKLERENENFPHTLVSEHHLLVEEVQHYRGELQKRCALITQYVERQQSDLRDKNAKQKCQTITNMCTEMMEEMHNQRYVCSVCHTKRRSHLIQPCGHYNSCETCLLQLTGCPLCKEPIQQKIKVYE</sequence>
<evidence type="ECO:0000259" key="6">
    <source>
        <dbReference type="PROSITE" id="PS50089"/>
    </source>
</evidence>
<evidence type="ECO:0000313" key="7">
    <source>
        <dbReference type="Proteomes" id="UP000001554"/>
    </source>
</evidence>
<accession>A0A9J7HLJ0</accession>
<reference evidence="8" key="2">
    <citation type="submission" date="2025-08" db="UniProtKB">
        <authorList>
            <consortium name="RefSeq"/>
        </authorList>
    </citation>
    <scope>IDENTIFICATION</scope>
    <source>
        <strain evidence="8">S238N-H82</strain>
        <tissue evidence="8">Testes</tissue>
    </source>
</reference>
<dbReference type="OrthoDB" id="10251804at2759"/>
<evidence type="ECO:0000256" key="5">
    <source>
        <dbReference type="SAM" id="Coils"/>
    </source>
</evidence>
<dbReference type="PROSITE" id="PS50089">
    <property type="entry name" value="ZF_RING_2"/>
    <property type="match status" value="1"/>
</dbReference>